<reference evidence="2 3" key="1">
    <citation type="submission" date="2019-07" db="EMBL/GenBank/DDBJ databases">
        <title>Ln-dependent methylotrophs.</title>
        <authorList>
            <person name="Tani A."/>
        </authorList>
    </citation>
    <scope>NUCLEOTIDE SEQUENCE [LARGE SCALE GENOMIC DNA]</scope>
    <source>
        <strain evidence="2 3">SM12</strain>
    </source>
</reference>
<proteinExistence type="predicted"/>
<sequence length="340" mass="36160">MLIAGASSTGTIAAGLLQSMLDDTEERRRREEQEKTGQTPDAAVEARISASQTNKRAQEKISEALFSVTKVDANALKVQLYQSLGKALGVEKTEDMSSYAYGRAIETALADLSPQDTIALTKDIGLDTLGLKLSTVIEAIKNPSSDSSVAVQKALEKQHGDGTLTGGDAAKVLQRLEDVANPKTLAELKLGEQGFDPTRVSDAETEAEQQDDIAAREASAKLDSVQAMHRAIRERNDRTANDTDASADDRAQDVLATLAAAVETSRTGTARDTSQTTGSAQDRDKVSATGKNDSRPWTPRQAEEDIVRTDPGGAILAVSQDEIGLYRLLKPKTAGAAPIP</sequence>
<gene>
    <name evidence="2" type="ORF">FNA46_06300</name>
</gene>
<feature type="region of interest" description="Disordered" evidence="1">
    <location>
        <begin position="18"/>
        <end position="53"/>
    </location>
</feature>
<dbReference type="EMBL" id="VJMG01000013">
    <property type="protein sequence ID" value="TRL40502.1"/>
    <property type="molecule type" value="Genomic_DNA"/>
</dbReference>
<dbReference type="RefSeq" id="WP_143124268.1">
    <property type="nucleotide sequence ID" value="NZ_VJMG01000013.1"/>
</dbReference>
<dbReference type="Proteomes" id="UP000316801">
    <property type="component" value="Unassembled WGS sequence"/>
</dbReference>
<name>A0A549TEA3_9HYPH</name>
<protein>
    <submittedName>
        <fullName evidence="2">Uncharacterized protein</fullName>
    </submittedName>
</protein>
<feature type="compositionally biased region" description="Polar residues" evidence="1">
    <location>
        <begin position="264"/>
        <end position="280"/>
    </location>
</feature>
<feature type="compositionally biased region" description="Basic and acidic residues" evidence="1">
    <location>
        <begin position="25"/>
        <end position="35"/>
    </location>
</feature>
<keyword evidence="3" id="KW-1185">Reference proteome</keyword>
<comment type="caution">
    <text evidence="2">The sequence shown here is derived from an EMBL/GenBank/DDBJ whole genome shotgun (WGS) entry which is preliminary data.</text>
</comment>
<evidence type="ECO:0000256" key="1">
    <source>
        <dbReference type="SAM" id="MobiDB-lite"/>
    </source>
</evidence>
<evidence type="ECO:0000313" key="2">
    <source>
        <dbReference type="EMBL" id="TRL40502.1"/>
    </source>
</evidence>
<dbReference type="AlphaFoldDB" id="A0A549TEA3"/>
<organism evidence="2 3">
    <name type="scientific">Rhizobium straminoryzae</name>
    <dbReference type="NCBI Taxonomy" id="1387186"/>
    <lineage>
        <taxon>Bacteria</taxon>
        <taxon>Pseudomonadati</taxon>
        <taxon>Pseudomonadota</taxon>
        <taxon>Alphaproteobacteria</taxon>
        <taxon>Hyphomicrobiales</taxon>
        <taxon>Rhizobiaceae</taxon>
        <taxon>Rhizobium/Agrobacterium group</taxon>
        <taxon>Rhizobium</taxon>
    </lineage>
</organism>
<accession>A0A549TEA3</accession>
<feature type="region of interest" description="Disordered" evidence="1">
    <location>
        <begin position="262"/>
        <end position="308"/>
    </location>
</feature>
<evidence type="ECO:0000313" key="3">
    <source>
        <dbReference type="Proteomes" id="UP000316801"/>
    </source>
</evidence>